<feature type="compositionally biased region" description="Low complexity" evidence="1">
    <location>
        <begin position="79"/>
        <end position="94"/>
    </location>
</feature>
<dbReference type="AlphaFoldDB" id="A0A915HJB7"/>
<sequence>MSSNLPVYPEAMLMGESPTKMPTHAPTQAFANTEFDKETAIAVKSVIKDIADESFAVKTKVPTKTDIIQMESDEDDISQTDTTKPTTTAKTTSSLTLLSKNLSYSQYKLDSIRGQEVQEKAVSREHPSDSKDPQKKIEWASALKRDQLQKEEIESQQPPTADSERMIEEPTTSQQAEMASIQQQ</sequence>
<proteinExistence type="predicted"/>
<accession>A0A915HJB7</accession>
<dbReference type="Proteomes" id="UP000887565">
    <property type="component" value="Unplaced"/>
</dbReference>
<protein>
    <submittedName>
        <fullName evidence="3">Uncharacterized protein</fullName>
    </submittedName>
</protein>
<organism evidence="2 3">
    <name type="scientific">Romanomermis culicivorax</name>
    <name type="common">Nematode worm</name>
    <dbReference type="NCBI Taxonomy" id="13658"/>
    <lineage>
        <taxon>Eukaryota</taxon>
        <taxon>Metazoa</taxon>
        <taxon>Ecdysozoa</taxon>
        <taxon>Nematoda</taxon>
        <taxon>Enoplea</taxon>
        <taxon>Dorylaimia</taxon>
        <taxon>Mermithida</taxon>
        <taxon>Mermithoidea</taxon>
        <taxon>Mermithidae</taxon>
        <taxon>Romanomermis</taxon>
    </lineage>
</organism>
<feature type="region of interest" description="Disordered" evidence="1">
    <location>
        <begin position="69"/>
        <end position="94"/>
    </location>
</feature>
<evidence type="ECO:0000256" key="1">
    <source>
        <dbReference type="SAM" id="MobiDB-lite"/>
    </source>
</evidence>
<evidence type="ECO:0000313" key="3">
    <source>
        <dbReference type="WBParaSite" id="nRc.2.0.1.t02083-RA"/>
    </source>
</evidence>
<evidence type="ECO:0000313" key="2">
    <source>
        <dbReference type="Proteomes" id="UP000887565"/>
    </source>
</evidence>
<feature type="region of interest" description="Disordered" evidence="1">
    <location>
        <begin position="115"/>
        <end position="184"/>
    </location>
</feature>
<dbReference type="WBParaSite" id="nRc.2.0.1.t02083-RA">
    <property type="protein sequence ID" value="nRc.2.0.1.t02083-RA"/>
    <property type="gene ID" value="nRc.2.0.1.g02083"/>
</dbReference>
<keyword evidence="2" id="KW-1185">Reference proteome</keyword>
<feature type="compositionally biased region" description="Basic and acidic residues" evidence="1">
    <location>
        <begin position="115"/>
        <end position="153"/>
    </location>
</feature>
<feature type="compositionally biased region" description="Polar residues" evidence="1">
    <location>
        <begin position="170"/>
        <end position="184"/>
    </location>
</feature>
<reference evidence="3" key="1">
    <citation type="submission" date="2022-11" db="UniProtKB">
        <authorList>
            <consortium name="WormBaseParasite"/>
        </authorList>
    </citation>
    <scope>IDENTIFICATION</scope>
</reference>
<name>A0A915HJB7_ROMCU</name>